<dbReference type="Pfam" id="PF00072">
    <property type="entry name" value="Response_reg"/>
    <property type="match status" value="1"/>
</dbReference>
<dbReference type="Proteomes" id="UP000440694">
    <property type="component" value="Unassembled WGS sequence"/>
</dbReference>
<keyword evidence="3" id="KW-0804">Transcription</keyword>
<dbReference type="PROSITE" id="PS50110">
    <property type="entry name" value="RESPONSE_REGULATORY"/>
    <property type="match status" value="1"/>
</dbReference>
<dbReference type="InterPro" id="IPR011006">
    <property type="entry name" value="CheY-like_superfamily"/>
</dbReference>
<accession>A0A6I3KMD0</accession>
<dbReference type="CDD" id="cd00156">
    <property type="entry name" value="REC"/>
    <property type="match status" value="1"/>
</dbReference>
<organism evidence="6 7">
    <name type="scientific">Hyphomicrobium album</name>
    <dbReference type="NCBI Taxonomy" id="2665159"/>
    <lineage>
        <taxon>Bacteria</taxon>
        <taxon>Pseudomonadati</taxon>
        <taxon>Pseudomonadota</taxon>
        <taxon>Alphaproteobacteria</taxon>
        <taxon>Hyphomicrobiales</taxon>
        <taxon>Hyphomicrobiaceae</taxon>
        <taxon>Hyphomicrobium</taxon>
    </lineage>
</organism>
<gene>
    <name evidence="6" type="ORF">GIW81_14735</name>
</gene>
<dbReference type="EMBL" id="WMBQ01000002">
    <property type="protein sequence ID" value="MTD95593.1"/>
    <property type="molecule type" value="Genomic_DNA"/>
</dbReference>
<dbReference type="InterPro" id="IPR001789">
    <property type="entry name" value="Sig_transdc_resp-reg_receiver"/>
</dbReference>
<dbReference type="PANTHER" id="PTHR44591:SF3">
    <property type="entry name" value="RESPONSE REGULATORY DOMAIN-CONTAINING PROTEIN"/>
    <property type="match status" value="1"/>
</dbReference>
<dbReference type="SUPFAM" id="SSF52172">
    <property type="entry name" value="CheY-like"/>
    <property type="match status" value="1"/>
</dbReference>
<keyword evidence="7" id="KW-1185">Reference proteome</keyword>
<evidence type="ECO:0000256" key="1">
    <source>
        <dbReference type="ARBA" id="ARBA00022553"/>
    </source>
</evidence>
<dbReference type="GO" id="GO:0000160">
    <property type="term" value="P:phosphorelay signal transduction system"/>
    <property type="evidence" value="ECO:0007669"/>
    <property type="project" value="InterPro"/>
</dbReference>
<keyword evidence="2" id="KW-0805">Transcription regulation</keyword>
<protein>
    <submittedName>
        <fullName evidence="6">Response regulator</fullName>
    </submittedName>
</protein>
<feature type="domain" description="Response regulatory" evidence="5">
    <location>
        <begin position="10"/>
        <end position="121"/>
    </location>
</feature>
<dbReference type="RefSeq" id="WP_154740123.1">
    <property type="nucleotide sequence ID" value="NZ_WMBQ01000002.1"/>
</dbReference>
<dbReference type="InterPro" id="IPR050595">
    <property type="entry name" value="Bact_response_regulator"/>
</dbReference>
<evidence type="ECO:0000256" key="4">
    <source>
        <dbReference type="PROSITE-ProRule" id="PRU00169"/>
    </source>
</evidence>
<evidence type="ECO:0000259" key="5">
    <source>
        <dbReference type="PROSITE" id="PS50110"/>
    </source>
</evidence>
<reference evidence="6 7" key="1">
    <citation type="submission" date="2019-11" db="EMBL/GenBank/DDBJ databases">
        <title>Identification of a novel strain.</title>
        <authorList>
            <person name="Xu Q."/>
            <person name="Wang G."/>
        </authorList>
    </citation>
    <scope>NUCLEOTIDE SEQUENCE [LARGE SCALE GENOMIC DNA]</scope>
    <source>
        <strain evidence="7">xq</strain>
    </source>
</reference>
<dbReference type="PANTHER" id="PTHR44591">
    <property type="entry name" value="STRESS RESPONSE REGULATOR PROTEIN 1"/>
    <property type="match status" value="1"/>
</dbReference>
<dbReference type="Gene3D" id="3.40.50.2300">
    <property type="match status" value="1"/>
</dbReference>
<dbReference type="AlphaFoldDB" id="A0A6I3KMD0"/>
<keyword evidence="1 4" id="KW-0597">Phosphoprotein</keyword>
<name>A0A6I3KMD0_9HYPH</name>
<evidence type="ECO:0000256" key="2">
    <source>
        <dbReference type="ARBA" id="ARBA00023015"/>
    </source>
</evidence>
<dbReference type="SMART" id="SM00448">
    <property type="entry name" value="REC"/>
    <property type="match status" value="1"/>
</dbReference>
<evidence type="ECO:0000313" key="6">
    <source>
        <dbReference type="EMBL" id="MTD95593.1"/>
    </source>
</evidence>
<evidence type="ECO:0000256" key="3">
    <source>
        <dbReference type="ARBA" id="ARBA00023163"/>
    </source>
</evidence>
<evidence type="ECO:0000313" key="7">
    <source>
        <dbReference type="Proteomes" id="UP000440694"/>
    </source>
</evidence>
<proteinExistence type="predicted"/>
<sequence length="136" mass="14245">MSKQSLSAAAVLVVEDEPLVRDYVSDLLGQSGFDVVEASTGEEALLVLAGGGVCAVVSDVSMPGAVNGFELARRVREESPRTGVVLVSGVIEPVVHLPGGVRFLTKPVKASTLLRLLREVADPRVSLPEPTSDELP</sequence>
<comment type="caution">
    <text evidence="6">The sequence shown here is derived from an EMBL/GenBank/DDBJ whole genome shotgun (WGS) entry which is preliminary data.</text>
</comment>
<feature type="modified residue" description="4-aspartylphosphate" evidence="4">
    <location>
        <position position="59"/>
    </location>
</feature>